<evidence type="ECO:0000313" key="2">
    <source>
        <dbReference type="Proteomes" id="UP000735302"/>
    </source>
</evidence>
<reference evidence="1 2" key="1">
    <citation type="journal article" date="2021" name="Elife">
        <title>Chloroplast acquisition without the gene transfer in kleptoplastic sea slugs, Plakobranchus ocellatus.</title>
        <authorList>
            <person name="Maeda T."/>
            <person name="Takahashi S."/>
            <person name="Yoshida T."/>
            <person name="Shimamura S."/>
            <person name="Takaki Y."/>
            <person name="Nagai Y."/>
            <person name="Toyoda A."/>
            <person name="Suzuki Y."/>
            <person name="Arimoto A."/>
            <person name="Ishii H."/>
            <person name="Satoh N."/>
            <person name="Nishiyama T."/>
            <person name="Hasebe M."/>
            <person name="Maruyama T."/>
            <person name="Minagawa J."/>
            <person name="Obokata J."/>
            <person name="Shigenobu S."/>
        </authorList>
    </citation>
    <scope>NUCLEOTIDE SEQUENCE [LARGE SCALE GENOMIC DNA]</scope>
</reference>
<proteinExistence type="predicted"/>
<organism evidence="1 2">
    <name type="scientific">Plakobranchus ocellatus</name>
    <dbReference type="NCBI Taxonomy" id="259542"/>
    <lineage>
        <taxon>Eukaryota</taxon>
        <taxon>Metazoa</taxon>
        <taxon>Spiralia</taxon>
        <taxon>Lophotrochozoa</taxon>
        <taxon>Mollusca</taxon>
        <taxon>Gastropoda</taxon>
        <taxon>Heterobranchia</taxon>
        <taxon>Euthyneura</taxon>
        <taxon>Panpulmonata</taxon>
        <taxon>Sacoglossa</taxon>
        <taxon>Placobranchoidea</taxon>
        <taxon>Plakobranchidae</taxon>
        <taxon>Plakobranchus</taxon>
    </lineage>
</organism>
<gene>
    <name evidence="1" type="ORF">PoB_002164200</name>
</gene>
<dbReference type="EMBL" id="BLXT01002484">
    <property type="protein sequence ID" value="GFN95136.1"/>
    <property type="molecule type" value="Genomic_DNA"/>
</dbReference>
<comment type="caution">
    <text evidence="1">The sequence shown here is derived from an EMBL/GenBank/DDBJ whole genome shotgun (WGS) entry which is preliminary data.</text>
</comment>
<keyword evidence="2" id="KW-1185">Reference proteome</keyword>
<protein>
    <submittedName>
        <fullName evidence="1">Uncharacterized protein</fullName>
    </submittedName>
</protein>
<name>A0AAV3ZKT3_9GAST</name>
<dbReference type="AlphaFoldDB" id="A0AAV3ZKT3"/>
<sequence length="84" mass="9454">MRDMALYTVLGLEVGGREGMRHKEEKVGVHCRLVLKGGKAFVTMEGSEGKAGAETVEETVMIKSLVVQIRRVQIRITKKLWRNN</sequence>
<accession>A0AAV3ZKT3</accession>
<evidence type="ECO:0000313" key="1">
    <source>
        <dbReference type="EMBL" id="GFN95136.1"/>
    </source>
</evidence>
<dbReference type="Proteomes" id="UP000735302">
    <property type="component" value="Unassembled WGS sequence"/>
</dbReference>